<dbReference type="OrthoDB" id="786795at2759"/>
<keyword evidence="3" id="KW-0833">Ubl conjugation pathway</keyword>
<keyword evidence="6" id="KW-1185">Reference proteome</keyword>
<protein>
    <recommendedName>
        <fullName evidence="2">RING-type E3 ubiquitin transferase</fullName>
        <ecNumber evidence="2">2.3.2.27</ecNumber>
    </recommendedName>
</protein>
<evidence type="ECO:0000313" key="5">
    <source>
        <dbReference type="EMBL" id="KAA8522673.1"/>
    </source>
</evidence>
<dbReference type="Proteomes" id="UP000325577">
    <property type="component" value="Linkage Group LG4"/>
</dbReference>
<comment type="catalytic activity">
    <reaction evidence="1">
        <text>S-ubiquitinyl-[E2 ubiquitin-conjugating enzyme]-L-cysteine + [acceptor protein]-L-lysine = [E2 ubiquitin-conjugating enzyme]-L-cysteine + N(6)-ubiquitinyl-[acceptor protein]-L-lysine.</text>
        <dbReference type="EC" id="2.3.2.27"/>
    </reaction>
</comment>
<dbReference type="PANTHER" id="PTHR45647">
    <property type="entry name" value="OS02G0152300 PROTEIN"/>
    <property type="match status" value="1"/>
</dbReference>
<dbReference type="GO" id="GO:0061630">
    <property type="term" value="F:ubiquitin protein ligase activity"/>
    <property type="evidence" value="ECO:0007669"/>
    <property type="project" value="UniProtKB-EC"/>
</dbReference>
<evidence type="ECO:0000313" key="6">
    <source>
        <dbReference type="Proteomes" id="UP000325577"/>
    </source>
</evidence>
<evidence type="ECO:0000256" key="1">
    <source>
        <dbReference type="ARBA" id="ARBA00000900"/>
    </source>
</evidence>
<accession>A0A5J4ZV18</accession>
<evidence type="ECO:0000256" key="4">
    <source>
        <dbReference type="SAM" id="MobiDB-lite"/>
    </source>
</evidence>
<dbReference type="EMBL" id="CM018047">
    <property type="protein sequence ID" value="KAA8522673.1"/>
    <property type="molecule type" value="Genomic_DNA"/>
</dbReference>
<gene>
    <name evidence="5" type="ORF">F0562_009165</name>
</gene>
<reference evidence="5 6" key="1">
    <citation type="submission" date="2019-09" db="EMBL/GenBank/DDBJ databases">
        <title>A chromosome-level genome assembly of the Chinese tupelo Nyssa sinensis.</title>
        <authorList>
            <person name="Yang X."/>
            <person name="Kang M."/>
            <person name="Yang Y."/>
            <person name="Xiong H."/>
            <person name="Wang M."/>
            <person name="Zhang Z."/>
            <person name="Wang Z."/>
            <person name="Wu H."/>
            <person name="Ma T."/>
            <person name="Liu J."/>
            <person name="Xi Z."/>
        </authorList>
    </citation>
    <scope>NUCLEOTIDE SEQUENCE [LARGE SCALE GENOMIC DNA]</scope>
    <source>
        <strain evidence="5">J267</strain>
        <tissue evidence="5">Leaf</tissue>
    </source>
</reference>
<feature type="region of interest" description="Disordered" evidence="4">
    <location>
        <begin position="95"/>
        <end position="120"/>
    </location>
</feature>
<organism evidence="5 6">
    <name type="scientific">Nyssa sinensis</name>
    <dbReference type="NCBI Taxonomy" id="561372"/>
    <lineage>
        <taxon>Eukaryota</taxon>
        <taxon>Viridiplantae</taxon>
        <taxon>Streptophyta</taxon>
        <taxon>Embryophyta</taxon>
        <taxon>Tracheophyta</taxon>
        <taxon>Spermatophyta</taxon>
        <taxon>Magnoliopsida</taxon>
        <taxon>eudicotyledons</taxon>
        <taxon>Gunneridae</taxon>
        <taxon>Pentapetalae</taxon>
        <taxon>asterids</taxon>
        <taxon>Cornales</taxon>
        <taxon>Nyssaceae</taxon>
        <taxon>Nyssa</taxon>
    </lineage>
</organism>
<evidence type="ECO:0000256" key="3">
    <source>
        <dbReference type="ARBA" id="ARBA00022786"/>
    </source>
</evidence>
<dbReference type="PANTHER" id="PTHR45647:SF146">
    <property type="entry name" value="U-BOX DOMAIN-CONTAINING PROTEIN 35-LIKE"/>
    <property type="match status" value="1"/>
</dbReference>
<evidence type="ECO:0000256" key="2">
    <source>
        <dbReference type="ARBA" id="ARBA00012483"/>
    </source>
</evidence>
<sequence length="134" mass="14817">MSNKKHPPFPLHVKCNEVILEDIDIAKALCDYVELNLVETLVLGAVTRSAFVRFKTTDVPSSVSKAAPEFCTVYVISKGKFSSIQSASSCPVLNPPHGSLQNSTSRVDRKPSTPWNLTKDDEIRSPFNRVKVQT</sequence>
<name>A0A5J4ZV18_9ASTE</name>
<dbReference type="EC" id="2.3.2.27" evidence="2"/>
<dbReference type="AlphaFoldDB" id="A0A5J4ZV18"/>
<dbReference type="InterPro" id="IPR051348">
    <property type="entry name" value="U-box_ubiquitin_ligases"/>
</dbReference>
<proteinExistence type="predicted"/>